<evidence type="ECO:0000256" key="15">
    <source>
        <dbReference type="ARBA" id="ARBA00023014"/>
    </source>
</evidence>
<feature type="domain" description="DNA2/NAM7 helicase-like C-terminal" evidence="24">
    <location>
        <begin position="699"/>
        <end position="747"/>
    </location>
</feature>
<comment type="caution">
    <text evidence="25">The sequence shown here is derived from an EMBL/GenBank/DDBJ whole genome shotgun (WGS) entry which is preliminary data.</text>
</comment>
<keyword evidence="16" id="KW-0238">DNA-binding</keyword>
<evidence type="ECO:0000313" key="25">
    <source>
        <dbReference type="EMBL" id="OAG28903.1"/>
    </source>
</evidence>
<dbReference type="GO" id="GO:0006260">
    <property type="term" value="P:DNA replication"/>
    <property type="evidence" value="ECO:0007669"/>
    <property type="project" value="UniProtKB-KW"/>
</dbReference>
<dbReference type="InterPro" id="IPR050534">
    <property type="entry name" value="Coronavir_polyprotein_1ab"/>
</dbReference>
<dbReference type="InterPro" id="IPR022765">
    <property type="entry name" value="Dna2/Cas4_DUF83"/>
</dbReference>
<dbReference type="Pfam" id="PF13087">
    <property type="entry name" value="AAA_12"/>
    <property type="match status" value="2"/>
</dbReference>
<dbReference type="OrthoDB" id="6513042at2759"/>
<reference evidence="25 26" key="1">
    <citation type="submission" date="2016-02" db="EMBL/GenBank/DDBJ databases">
        <title>Discovery of a natural microsporidian pathogen with a broad tissue tropism in Caenorhabditis elegans.</title>
        <authorList>
            <person name="Luallen R.J."/>
            <person name="Reinke A.W."/>
            <person name="Tong L."/>
            <person name="Botts M.R."/>
            <person name="Felix M.-A."/>
            <person name="Troemel E.R."/>
        </authorList>
    </citation>
    <scope>NUCLEOTIDE SEQUENCE [LARGE SCALE GENOMIC DNA]</scope>
    <source>
        <strain evidence="25 26">JUm2807</strain>
    </source>
</reference>
<proteinExistence type="inferred from homology"/>
<name>A0A177EAE2_9MICR</name>
<dbReference type="GO" id="GO:0051539">
    <property type="term" value="F:4 iron, 4 sulfur cluster binding"/>
    <property type="evidence" value="ECO:0007669"/>
    <property type="project" value="UniProtKB-KW"/>
</dbReference>
<keyword evidence="10" id="KW-0227">DNA damage</keyword>
<dbReference type="InterPro" id="IPR011604">
    <property type="entry name" value="PDDEXK-like_dom_sf"/>
</dbReference>
<evidence type="ECO:0000256" key="3">
    <source>
        <dbReference type="ARBA" id="ARBA00007913"/>
    </source>
</evidence>
<evidence type="ECO:0000256" key="9">
    <source>
        <dbReference type="ARBA" id="ARBA00022741"/>
    </source>
</evidence>
<dbReference type="EC" id="3.6.4.12" evidence="4"/>
<keyword evidence="6" id="KW-0235">DNA replication</keyword>
<comment type="catalytic activity">
    <reaction evidence="20">
        <text>ATP + H2O = ADP + phosphate + H(+)</text>
        <dbReference type="Rhea" id="RHEA:13065"/>
        <dbReference type="ChEBI" id="CHEBI:15377"/>
        <dbReference type="ChEBI" id="CHEBI:15378"/>
        <dbReference type="ChEBI" id="CHEBI:30616"/>
        <dbReference type="ChEBI" id="CHEBI:43474"/>
        <dbReference type="ChEBI" id="CHEBI:456216"/>
        <dbReference type="EC" id="3.6.4.12"/>
    </reaction>
</comment>
<dbReference type="GO" id="GO:0006281">
    <property type="term" value="P:DNA repair"/>
    <property type="evidence" value="ECO:0007669"/>
    <property type="project" value="UniProtKB-KW"/>
</dbReference>
<evidence type="ECO:0000256" key="16">
    <source>
        <dbReference type="ARBA" id="ARBA00023125"/>
    </source>
</evidence>
<dbReference type="GO" id="GO:0043139">
    <property type="term" value="F:5'-3' DNA helicase activity"/>
    <property type="evidence" value="ECO:0007669"/>
    <property type="project" value="TreeGrafter"/>
</dbReference>
<dbReference type="GO" id="GO:0016787">
    <property type="term" value="F:hydrolase activity"/>
    <property type="evidence" value="ECO:0007669"/>
    <property type="project" value="UniProtKB-KW"/>
</dbReference>
<dbReference type="PANTHER" id="PTHR43788:SF8">
    <property type="entry name" value="DNA-BINDING PROTEIN SMUBP-2"/>
    <property type="match status" value="1"/>
</dbReference>
<keyword evidence="13" id="KW-0067">ATP-binding</keyword>
<feature type="domain" description="DNA2/NAM7 helicase helicase" evidence="23">
    <location>
        <begin position="536"/>
        <end position="620"/>
    </location>
</feature>
<dbReference type="CDD" id="cd18808">
    <property type="entry name" value="SF1_C_Upf1"/>
    <property type="match status" value="1"/>
</dbReference>
<dbReference type="Pfam" id="PF01930">
    <property type="entry name" value="Cas_Cas4"/>
    <property type="match status" value="1"/>
</dbReference>
<evidence type="ECO:0000256" key="19">
    <source>
        <dbReference type="ARBA" id="ARBA00023268"/>
    </source>
</evidence>
<organism evidence="25 26">
    <name type="scientific">Nematocida displodere</name>
    <dbReference type="NCBI Taxonomy" id="1805483"/>
    <lineage>
        <taxon>Eukaryota</taxon>
        <taxon>Fungi</taxon>
        <taxon>Fungi incertae sedis</taxon>
        <taxon>Microsporidia</taxon>
        <taxon>Nematocida</taxon>
    </lineage>
</organism>
<dbReference type="InterPro" id="IPR041679">
    <property type="entry name" value="DNA2/NAM7-like_C"/>
</dbReference>
<evidence type="ECO:0000259" key="24">
    <source>
        <dbReference type="Pfam" id="PF13087"/>
    </source>
</evidence>
<dbReference type="AlphaFoldDB" id="A0A177EAE2"/>
<dbReference type="GO" id="GO:0005634">
    <property type="term" value="C:nucleus"/>
    <property type="evidence" value="ECO:0007669"/>
    <property type="project" value="UniProtKB-SubCell"/>
</dbReference>
<dbReference type="InterPro" id="IPR041677">
    <property type="entry name" value="DNA2/NAM7_AAA_11"/>
</dbReference>
<feature type="domain" description="DNA2/NAM7 helicase-like C-terminal" evidence="24">
    <location>
        <begin position="764"/>
        <end position="842"/>
    </location>
</feature>
<dbReference type="VEuPathDB" id="MicrosporidiaDB:NEDG_01042"/>
<comment type="subcellular location">
    <subcellularLocation>
        <location evidence="2">Nucleus</location>
    </subcellularLocation>
</comment>
<keyword evidence="8" id="KW-0479">Metal-binding</keyword>
<evidence type="ECO:0000256" key="2">
    <source>
        <dbReference type="ARBA" id="ARBA00004123"/>
    </source>
</evidence>
<evidence type="ECO:0000256" key="7">
    <source>
        <dbReference type="ARBA" id="ARBA00022722"/>
    </source>
</evidence>
<evidence type="ECO:0000256" key="6">
    <source>
        <dbReference type="ARBA" id="ARBA00022705"/>
    </source>
</evidence>
<dbReference type="GO" id="GO:0005524">
    <property type="term" value="F:ATP binding"/>
    <property type="evidence" value="ECO:0007669"/>
    <property type="project" value="UniProtKB-KW"/>
</dbReference>
<evidence type="ECO:0000259" key="22">
    <source>
        <dbReference type="Pfam" id="PF08696"/>
    </source>
</evidence>
<evidence type="ECO:0000256" key="13">
    <source>
        <dbReference type="ARBA" id="ARBA00022840"/>
    </source>
</evidence>
<dbReference type="Pfam" id="PF08696">
    <property type="entry name" value="Dna2"/>
    <property type="match status" value="1"/>
</dbReference>
<dbReference type="EMBL" id="LTDL01000042">
    <property type="protein sequence ID" value="OAG28903.1"/>
    <property type="molecule type" value="Genomic_DNA"/>
</dbReference>
<evidence type="ECO:0000256" key="18">
    <source>
        <dbReference type="ARBA" id="ARBA00023242"/>
    </source>
</evidence>
<keyword evidence="14" id="KW-0408">Iron</keyword>
<dbReference type="GO" id="GO:0003677">
    <property type="term" value="F:DNA binding"/>
    <property type="evidence" value="ECO:0007669"/>
    <property type="project" value="UniProtKB-KW"/>
</dbReference>
<evidence type="ECO:0000256" key="17">
    <source>
        <dbReference type="ARBA" id="ARBA00023204"/>
    </source>
</evidence>
<gene>
    <name evidence="25" type="ORF">NEDG_01042</name>
</gene>
<dbReference type="PANTHER" id="PTHR43788">
    <property type="entry name" value="DNA2/NAM7 HELICASE FAMILY MEMBER"/>
    <property type="match status" value="1"/>
</dbReference>
<keyword evidence="11" id="KW-0378">Hydrolase</keyword>
<keyword evidence="9" id="KW-0547">Nucleotide-binding</keyword>
<dbReference type="Gene3D" id="3.40.50.300">
    <property type="entry name" value="P-loop containing nucleotide triphosphate hydrolases"/>
    <property type="match status" value="2"/>
</dbReference>
<comment type="similarity">
    <text evidence="3">Belongs to the DNA2/NAM7 helicase family.</text>
</comment>
<evidence type="ECO:0000256" key="8">
    <source>
        <dbReference type="ARBA" id="ARBA00022723"/>
    </source>
</evidence>
<evidence type="ECO:0000256" key="11">
    <source>
        <dbReference type="ARBA" id="ARBA00022801"/>
    </source>
</evidence>
<dbReference type="InterPro" id="IPR014808">
    <property type="entry name" value="DNA_replication_fac_Dna2_N"/>
</dbReference>
<dbReference type="SUPFAM" id="SSF52540">
    <property type="entry name" value="P-loop containing nucleoside triphosphate hydrolases"/>
    <property type="match status" value="1"/>
</dbReference>
<accession>A0A177EAE2</accession>
<feature type="domain" description="DNA2/NAM7 helicase helicase" evidence="23">
    <location>
        <begin position="628"/>
        <end position="691"/>
    </location>
</feature>
<feature type="domain" description="DUF83" evidence="21">
    <location>
        <begin position="241"/>
        <end position="350"/>
    </location>
</feature>
<keyword evidence="12 25" id="KW-0347">Helicase</keyword>
<dbReference type="GeneID" id="93647392"/>
<dbReference type="InterPro" id="IPR047187">
    <property type="entry name" value="SF1_C_Upf1"/>
</dbReference>
<protein>
    <recommendedName>
        <fullName evidence="4">DNA helicase</fullName>
        <ecNumber evidence="4">3.6.4.12</ecNumber>
    </recommendedName>
</protein>
<evidence type="ECO:0000256" key="1">
    <source>
        <dbReference type="ARBA" id="ARBA00001966"/>
    </source>
</evidence>
<keyword evidence="19" id="KW-0511">Multifunctional enzyme</keyword>
<evidence type="ECO:0000259" key="23">
    <source>
        <dbReference type="Pfam" id="PF13086"/>
    </source>
</evidence>
<evidence type="ECO:0000313" key="26">
    <source>
        <dbReference type="Proteomes" id="UP000185944"/>
    </source>
</evidence>
<evidence type="ECO:0000256" key="14">
    <source>
        <dbReference type="ARBA" id="ARBA00023004"/>
    </source>
</evidence>
<dbReference type="GO" id="GO:0046872">
    <property type="term" value="F:metal ion binding"/>
    <property type="evidence" value="ECO:0007669"/>
    <property type="project" value="UniProtKB-KW"/>
</dbReference>
<dbReference type="InterPro" id="IPR027417">
    <property type="entry name" value="P-loop_NTPase"/>
</dbReference>
<dbReference type="Proteomes" id="UP000185944">
    <property type="component" value="Unassembled WGS sequence"/>
</dbReference>
<dbReference type="Gene3D" id="3.90.320.10">
    <property type="match status" value="1"/>
</dbReference>
<dbReference type="RefSeq" id="XP_067543648.1">
    <property type="nucleotide sequence ID" value="XM_067688460.1"/>
</dbReference>
<dbReference type="STRING" id="1805483.A0A177EAE2"/>
<keyword evidence="7" id="KW-0540">Nuclease</keyword>
<evidence type="ECO:0000259" key="21">
    <source>
        <dbReference type="Pfam" id="PF01930"/>
    </source>
</evidence>
<keyword evidence="5" id="KW-0004">4Fe-4S</keyword>
<keyword evidence="17" id="KW-0234">DNA repair</keyword>
<keyword evidence="18" id="KW-0539">Nucleus</keyword>
<dbReference type="Pfam" id="PF13086">
    <property type="entry name" value="AAA_11"/>
    <property type="match status" value="2"/>
</dbReference>
<evidence type="ECO:0000256" key="12">
    <source>
        <dbReference type="ARBA" id="ARBA00022806"/>
    </source>
</evidence>
<evidence type="ECO:0000256" key="20">
    <source>
        <dbReference type="ARBA" id="ARBA00047995"/>
    </source>
</evidence>
<evidence type="ECO:0000256" key="5">
    <source>
        <dbReference type="ARBA" id="ARBA00022485"/>
    </source>
</evidence>
<sequence>MAVGWERPKLSPTKRTKIDVEETFPDLGFWETAQECGSPLTSELSLEGERFVDSVTFKVTSVAKNARFDRIGGPDKESLEIHGQWRQSLPRIGNTVTVMRCLCCPTNQEDLTVINNEKNYLIIHSAKSLPATTIVQSLNCQRKAALIQKVEVCKKEYSRTQVHGIIIHEWFEHLLKNRNATVASVAAELNQIIQKHVLLSYLVDQDTGDVFKEVLKHLGALRKFIRELPYAEYREGKTRYSKILQIKGKTDAIISNKGKETEIELKTGKSIQVDNIVQVLIYALLQQEQRGYSSQVLYHMKSGAQQKIMLNHIEVVGVLNNRNKMVRHPSIPPRKEIGHCQVCFVKETCTSLAEIEAAAYPASIENRPPTQKEARELDELDLLKSLELDDPRVYGYLWEQVQKQEDFSAEVLLLSQIEHWAGKYLKVAVQEVKSMNLDESSFVDIYDTGKCLIGRGKVLTICDGAVEINMFEEIVYTEGDMMIYISKDHSHKYFGELRGALLLLYTTEELQRLWKERPVCQPAHIPSAYIQEFQALNSPQKEALISSLRPAPFALIHGMPGTGKTTVISLMIRILASQQKKVLVCCHTNLSLDNIQKRIAQDPGVTVYRTGRTTVVGTASTCQEVGDALDSFNAVLSTTRAVFKDVIFEKNRKFDVCIVDEATQQNFLSSVVPTAMARGFVLVGDHLQLHPLSNVPALKLSLFELLRERCAPSALTMQYRMPKCIMDVANTMFYNGQMECMRPIKGAIQFIDTSDAEAQQVVKTADSHIQILCFFNQQVRAVTKLGKKAETIDRFQGSEAEHVLLLIDALAAFPSLDVLLSPHRLNTGLTRAKNTLTILGNATNLKKYPLFQELFQHVTVEEYYAPTASQ</sequence>
<comment type="cofactor">
    <cofactor evidence="1">
        <name>[4Fe-4S] cluster</name>
        <dbReference type="ChEBI" id="CHEBI:49883"/>
    </cofactor>
</comment>
<keyword evidence="26" id="KW-1185">Reference proteome</keyword>
<feature type="domain" description="DNA replication factor Dna2 N-terminal" evidence="22">
    <location>
        <begin position="75"/>
        <end position="228"/>
    </location>
</feature>
<dbReference type="GO" id="GO:0004518">
    <property type="term" value="F:nuclease activity"/>
    <property type="evidence" value="ECO:0007669"/>
    <property type="project" value="UniProtKB-KW"/>
</dbReference>
<evidence type="ECO:0000256" key="4">
    <source>
        <dbReference type="ARBA" id="ARBA00012551"/>
    </source>
</evidence>
<keyword evidence="15" id="KW-0411">Iron-sulfur</keyword>
<evidence type="ECO:0000256" key="10">
    <source>
        <dbReference type="ARBA" id="ARBA00022763"/>
    </source>
</evidence>